<evidence type="ECO:0000313" key="2">
    <source>
        <dbReference type="EMBL" id="MCM1986700.1"/>
    </source>
</evidence>
<dbReference type="PROSITE" id="PS51379">
    <property type="entry name" value="4FE4S_FER_2"/>
    <property type="match status" value="2"/>
</dbReference>
<reference evidence="2" key="2">
    <citation type="submission" date="2021-04" db="EMBL/GenBank/DDBJ databases">
        <authorList>
            <person name="Dong X."/>
        </authorList>
    </citation>
    <scope>NUCLEOTIDE SEQUENCE</scope>
    <source>
        <strain evidence="2">LLY</strain>
    </source>
</reference>
<protein>
    <submittedName>
        <fullName evidence="2">Coenzyme F420 hydrogenase/dehydrogenase, beta subunit C-terminal domain</fullName>
    </submittedName>
</protein>
<dbReference type="GO" id="GO:0052592">
    <property type="term" value="F:oxidoreductase activity, acting on CH or CH2 groups, with an iron-sulfur protein as acceptor"/>
    <property type="evidence" value="ECO:0007669"/>
    <property type="project" value="TreeGrafter"/>
</dbReference>
<gene>
    <name evidence="2" type="ORF">KDK67_06755</name>
</gene>
<feature type="domain" description="4Fe-4S ferredoxin-type" evidence="1">
    <location>
        <begin position="38"/>
        <end position="69"/>
    </location>
</feature>
<keyword evidence="3" id="KW-1185">Reference proteome</keyword>
<dbReference type="PANTHER" id="PTHR31332:SF0">
    <property type="entry name" value="7-HYDROXYMETHYL CHLOROPHYLL A REDUCTASE, CHLOROPLASTIC"/>
    <property type="match status" value="1"/>
</dbReference>
<dbReference type="PROSITE" id="PS00198">
    <property type="entry name" value="4FE4S_FER_1"/>
    <property type="match status" value="1"/>
</dbReference>
<dbReference type="AlphaFoldDB" id="A0A9E4ZF22"/>
<organism evidence="2 3">
    <name type="scientific">Methanococcoides seepicolus</name>
    <dbReference type="NCBI Taxonomy" id="2828780"/>
    <lineage>
        <taxon>Archaea</taxon>
        <taxon>Methanobacteriati</taxon>
        <taxon>Methanobacteriota</taxon>
        <taxon>Stenosarchaea group</taxon>
        <taxon>Methanomicrobia</taxon>
        <taxon>Methanosarcinales</taxon>
        <taxon>Methanosarcinaceae</taxon>
        <taxon>Methanococcoides</taxon>
    </lineage>
</organism>
<feature type="domain" description="4Fe-4S ferredoxin-type" evidence="1">
    <location>
        <begin position="6"/>
        <end position="35"/>
    </location>
</feature>
<dbReference type="PANTHER" id="PTHR31332">
    <property type="entry name" value="7-HYDROXYMETHYL CHLOROPHYLL A REDUCTASE, CHLOROPLASTIC"/>
    <property type="match status" value="1"/>
</dbReference>
<dbReference type="InterPro" id="IPR017896">
    <property type="entry name" value="4Fe4S_Fe-S-bd"/>
</dbReference>
<dbReference type="InterPro" id="IPR007525">
    <property type="entry name" value="FrhB_FdhB_C"/>
</dbReference>
<evidence type="ECO:0000259" key="1">
    <source>
        <dbReference type="PROSITE" id="PS51379"/>
    </source>
</evidence>
<reference evidence="2" key="1">
    <citation type="journal article" date="2021" name="mSystems">
        <title>Bacteria and Archaea Synergistically Convert Glycine Betaine to Biogenic Methane in the Formosa Cold Seep of the South China Sea.</title>
        <authorList>
            <person name="Li L."/>
            <person name="Zhang W."/>
            <person name="Zhang S."/>
            <person name="Song L."/>
            <person name="Sun Q."/>
            <person name="Zhang H."/>
            <person name="Xiang H."/>
            <person name="Dong X."/>
        </authorList>
    </citation>
    <scope>NUCLEOTIDE SEQUENCE</scope>
    <source>
        <strain evidence="2">LLY</strain>
    </source>
</reference>
<name>A0A9E4ZF22_9EURY</name>
<dbReference type="SUPFAM" id="SSF54862">
    <property type="entry name" value="4Fe-4S ferredoxins"/>
    <property type="match status" value="1"/>
</dbReference>
<evidence type="ECO:0000313" key="3">
    <source>
        <dbReference type="Proteomes" id="UP001056766"/>
    </source>
</evidence>
<comment type="caution">
    <text evidence="2">The sequence shown here is derived from an EMBL/GenBank/DDBJ whole genome shotgun (WGS) entry which is preliminary data.</text>
</comment>
<dbReference type="Gene3D" id="3.30.70.20">
    <property type="match status" value="1"/>
</dbReference>
<accession>A0A9E4ZF22</accession>
<dbReference type="RefSeq" id="WP_250868054.1">
    <property type="nucleotide sequence ID" value="NZ_JAGSOI010000021.1"/>
</dbReference>
<dbReference type="Pfam" id="PF12838">
    <property type="entry name" value="Fer4_7"/>
    <property type="match status" value="1"/>
</dbReference>
<sequence>MNTNVIDAIANNDICIGCGICAGICPQGALIMKFNKYGEYVPYQEKECPEKCGFCLNVCPFYEKATNENVLGEELFSGIDNSKYLPDVGYYLESYVGYSYRFRESGASGGMTTWLLTTLLEKNVVDYVICVTPHNKSNKLFVFEIFDNASSVSSSSGSAYYPVEMSKVIKKILDEPGRYAVTGLPCFLKGLKLASKKNRILDERIAVTIGLVCGQMKSKHYTTYLSTLAHANGKLQNAYYRGKNPDNPANNYYFHCTNEEGAKGKIYWDEGVSEAWVNRWFTQNACNFCDDIFAELADITFMDAWLKEYSYDSRGNNLLIVRSKSLQNLIFDGIKSGQINVSEILINKLIESQKGVIDLKRDQLQYRLYLSDKYGLKIPIKRVKAANNIDFFKRKEVELKNKMQIMSKKYFVDNFDGEYLHLSEFRRQMKLYIYILYSWKLVQKYIAIPKQIRNKYS</sequence>
<dbReference type="InterPro" id="IPR017900">
    <property type="entry name" value="4Fe4S_Fe_S_CS"/>
</dbReference>
<proteinExistence type="predicted"/>
<dbReference type="Proteomes" id="UP001056766">
    <property type="component" value="Unassembled WGS sequence"/>
</dbReference>
<dbReference type="InterPro" id="IPR045220">
    <property type="entry name" value="FRHB/FDHB/HCAR-like"/>
</dbReference>
<dbReference type="Pfam" id="PF04422">
    <property type="entry name" value="FrhB_FdhB_N"/>
    <property type="match status" value="1"/>
</dbReference>
<dbReference type="EMBL" id="JAGSOI010000021">
    <property type="protein sequence ID" value="MCM1986700.1"/>
    <property type="molecule type" value="Genomic_DNA"/>
</dbReference>
<dbReference type="InterPro" id="IPR007516">
    <property type="entry name" value="Co_F420_Hydgase/DH_bsu_N"/>
</dbReference>
<dbReference type="Pfam" id="PF04432">
    <property type="entry name" value="FrhB_FdhB_C"/>
    <property type="match status" value="1"/>
</dbReference>